<protein>
    <submittedName>
        <fullName evidence="1">Uncharacterized protein</fullName>
    </submittedName>
</protein>
<reference evidence="1 2" key="1">
    <citation type="journal article" date="2016" name="Fungal Biol.">
        <title>The genome of Xylona heveae provides a window into fungal endophytism.</title>
        <authorList>
            <person name="Gazis R."/>
            <person name="Kuo A."/>
            <person name="Riley R."/>
            <person name="LaButti K."/>
            <person name="Lipzen A."/>
            <person name="Lin J."/>
            <person name="Amirebrahimi M."/>
            <person name="Hesse C.N."/>
            <person name="Spatafora J.W."/>
            <person name="Henrissat B."/>
            <person name="Hainaut M."/>
            <person name="Grigoriev I.V."/>
            <person name="Hibbett D.S."/>
        </authorList>
    </citation>
    <scope>NUCLEOTIDE SEQUENCE [LARGE SCALE GENOMIC DNA]</scope>
    <source>
        <strain evidence="1 2">TC161</strain>
    </source>
</reference>
<gene>
    <name evidence="1" type="ORF">L228DRAFT_264154</name>
</gene>
<proteinExistence type="predicted"/>
<dbReference type="GeneID" id="28899685"/>
<dbReference type="AlphaFoldDB" id="A0A164ZFJ3"/>
<name>A0A164ZFJ3_XYLHT</name>
<evidence type="ECO:0000313" key="2">
    <source>
        <dbReference type="Proteomes" id="UP000076632"/>
    </source>
</evidence>
<evidence type="ECO:0000313" key="1">
    <source>
        <dbReference type="EMBL" id="KZF19038.1"/>
    </source>
</evidence>
<accession>A0A164ZFJ3</accession>
<dbReference type="InParanoid" id="A0A164ZFJ3"/>
<sequence>MHKPSAHSPGPRFKKVNAALLSVCPESSSPFFHHPRIPLLVPAMSAVENTGANSPFTPRLRPCLHSRPGDQVFTAQDYKDYHQHRTWCQNCLRRFLSEPEGQFGCIFETEDNICSHCFDSGRECVLVYDLEIDPLIQELIDLAAEHRAGRVFAAAVVEKAWVISEVMRNNKAAKAAAQAAAAEAQRQIELQKLLALRRIADQLKKMNEKDNAAGYKWD</sequence>
<dbReference type="RefSeq" id="XP_018184593.1">
    <property type="nucleotide sequence ID" value="XM_018334548.1"/>
</dbReference>
<dbReference type="EMBL" id="KV407468">
    <property type="protein sequence ID" value="KZF19038.1"/>
    <property type="molecule type" value="Genomic_DNA"/>
</dbReference>
<keyword evidence="2" id="KW-1185">Reference proteome</keyword>
<dbReference type="Proteomes" id="UP000076632">
    <property type="component" value="Unassembled WGS sequence"/>
</dbReference>
<organism evidence="1 2">
    <name type="scientific">Xylona heveae (strain CBS 132557 / TC161)</name>
    <dbReference type="NCBI Taxonomy" id="1328760"/>
    <lineage>
        <taxon>Eukaryota</taxon>
        <taxon>Fungi</taxon>
        <taxon>Dikarya</taxon>
        <taxon>Ascomycota</taxon>
        <taxon>Pezizomycotina</taxon>
        <taxon>Xylonomycetes</taxon>
        <taxon>Xylonales</taxon>
        <taxon>Xylonaceae</taxon>
        <taxon>Xylona</taxon>
    </lineage>
</organism>